<dbReference type="AlphaFoldDB" id="A0A1A9UDC9"/>
<reference evidence="10" key="1">
    <citation type="submission" date="2020-05" db="UniProtKB">
        <authorList>
            <consortium name="EnsemblMetazoa"/>
        </authorList>
    </citation>
    <scope>IDENTIFICATION</scope>
    <source>
        <strain evidence="10">TTRI</strain>
    </source>
</reference>
<dbReference type="PANTHER" id="PTHR10709">
    <property type="entry name" value="ACTIN-RELATED PROTEIN 2/3 COMPLEX SUBUNIT 1"/>
    <property type="match status" value="1"/>
</dbReference>
<comment type="subcellular location">
    <subcellularLocation>
        <location evidence="1">Cytoplasm</location>
        <location evidence="1">Cytoskeleton</location>
    </subcellularLocation>
</comment>
<dbReference type="GO" id="GO:0005885">
    <property type="term" value="C:Arp2/3 protein complex"/>
    <property type="evidence" value="ECO:0007669"/>
    <property type="project" value="InterPro"/>
</dbReference>
<dbReference type="InterPro" id="IPR015943">
    <property type="entry name" value="WD40/YVTN_repeat-like_dom_sf"/>
</dbReference>
<evidence type="ECO:0000256" key="8">
    <source>
        <dbReference type="ARBA" id="ARBA00041244"/>
    </source>
</evidence>
<dbReference type="Pfam" id="PF00400">
    <property type="entry name" value="WD40"/>
    <property type="match status" value="1"/>
</dbReference>
<dbReference type="SMART" id="SM00320">
    <property type="entry name" value="WD40"/>
    <property type="match status" value="2"/>
</dbReference>
<keyword evidence="6" id="KW-0009">Actin-binding</keyword>
<evidence type="ECO:0000313" key="10">
    <source>
        <dbReference type="EnsemblMetazoa" id="GAUT000747-PA"/>
    </source>
</evidence>
<sequence length="200" mass="22704">IHDDKWKPTLVLLRIDRKSTCVKWSPTEHKFVVGSGARLIFCFVIYYFESENDWWVSNHIKKPIRSTVTSLDWHPNNILLVASSTDYKVRVFSAYIKGIGVQSTPLPWVSLALKIRQIPNGVLAFPAMAINFAGLDMTVELTSLMPPMVTMSCALKQNIYHFWLANGYLLIHVAGHSCVPSIHGLHNNKLIFINKLNKSQ</sequence>
<evidence type="ECO:0000256" key="2">
    <source>
        <dbReference type="ARBA" id="ARBA00006260"/>
    </source>
</evidence>
<dbReference type="GO" id="GO:0034314">
    <property type="term" value="P:Arp2/3 complex-mediated actin nucleation"/>
    <property type="evidence" value="ECO:0007669"/>
    <property type="project" value="InterPro"/>
</dbReference>
<keyword evidence="3" id="KW-0963">Cytoplasm</keyword>
<dbReference type="Gene3D" id="2.130.10.10">
    <property type="entry name" value="YVTN repeat-like/Quinoprotein amine dehydrogenase"/>
    <property type="match status" value="1"/>
</dbReference>
<proteinExistence type="inferred from homology"/>
<keyword evidence="5" id="KW-0677">Repeat</keyword>
<dbReference type="SUPFAM" id="SSF50978">
    <property type="entry name" value="WD40 repeat-like"/>
    <property type="match status" value="1"/>
</dbReference>
<dbReference type="InterPro" id="IPR017383">
    <property type="entry name" value="ARPC1"/>
</dbReference>
<dbReference type="EnsemblMetazoa" id="GAUT000747-RA">
    <property type="protein sequence ID" value="GAUT000747-PA"/>
    <property type="gene ID" value="GAUT000747"/>
</dbReference>
<dbReference type="Proteomes" id="UP000078200">
    <property type="component" value="Unassembled WGS sequence"/>
</dbReference>
<evidence type="ECO:0000256" key="1">
    <source>
        <dbReference type="ARBA" id="ARBA00004245"/>
    </source>
</evidence>
<evidence type="ECO:0000256" key="5">
    <source>
        <dbReference type="ARBA" id="ARBA00022737"/>
    </source>
</evidence>
<evidence type="ECO:0000256" key="4">
    <source>
        <dbReference type="ARBA" id="ARBA00022574"/>
    </source>
</evidence>
<protein>
    <recommendedName>
        <fullName evidence="8">Arp2/3 complex 41 kDa subunit</fullName>
    </recommendedName>
    <alternativeName>
        <fullName evidence="9">p41-ARC</fullName>
    </alternativeName>
</protein>
<organism evidence="10 11">
    <name type="scientific">Glossina austeni</name>
    <name type="common">Savannah tsetse fly</name>
    <dbReference type="NCBI Taxonomy" id="7395"/>
    <lineage>
        <taxon>Eukaryota</taxon>
        <taxon>Metazoa</taxon>
        <taxon>Ecdysozoa</taxon>
        <taxon>Arthropoda</taxon>
        <taxon>Hexapoda</taxon>
        <taxon>Insecta</taxon>
        <taxon>Pterygota</taxon>
        <taxon>Neoptera</taxon>
        <taxon>Endopterygota</taxon>
        <taxon>Diptera</taxon>
        <taxon>Brachycera</taxon>
        <taxon>Muscomorpha</taxon>
        <taxon>Hippoboscoidea</taxon>
        <taxon>Glossinidae</taxon>
        <taxon>Glossina</taxon>
    </lineage>
</organism>
<evidence type="ECO:0000256" key="6">
    <source>
        <dbReference type="ARBA" id="ARBA00023203"/>
    </source>
</evidence>
<dbReference type="InterPro" id="IPR001680">
    <property type="entry name" value="WD40_rpt"/>
</dbReference>
<evidence type="ECO:0000313" key="11">
    <source>
        <dbReference type="Proteomes" id="UP000078200"/>
    </source>
</evidence>
<dbReference type="VEuPathDB" id="VectorBase:GAUT000747"/>
<name>A0A1A9UDC9_GLOAU</name>
<comment type="similarity">
    <text evidence="2">Belongs to the WD repeat ARPC1 family.</text>
</comment>
<dbReference type="STRING" id="7395.A0A1A9UDC9"/>
<evidence type="ECO:0000256" key="9">
    <source>
        <dbReference type="ARBA" id="ARBA00041789"/>
    </source>
</evidence>
<dbReference type="InterPro" id="IPR036322">
    <property type="entry name" value="WD40_repeat_dom_sf"/>
</dbReference>
<dbReference type="PANTHER" id="PTHR10709:SF2">
    <property type="entry name" value="ACTIN-RELATED PROTEIN 2_3 COMPLEX SUBUNIT"/>
    <property type="match status" value="1"/>
</dbReference>
<dbReference type="GO" id="GO:0051015">
    <property type="term" value="F:actin filament binding"/>
    <property type="evidence" value="ECO:0007669"/>
    <property type="project" value="TreeGrafter"/>
</dbReference>
<keyword evidence="11" id="KW-1185">Reference proteome</keyword>
<evidence type="ECO:0000256" key="7">
    <source>
        <dbReference type="ARBA" id="ARBA00023212"/>
    </source>
</evidence>
<accession>A0A1A9UDC9</accession>
<keyword evidence="7" id="KW-0206">Cytoskeleton</keyword>
<evidence type="ECO:0000256" key="3">
    <source>
        <dbReference type="ARBA" id="ARBA00022490"/>
    </source>
</evidence>
<keyword evidence="4" id="KW-0853">WD repeat</keyword>